<dbReference type="SMART" id="SM00220">
    <property type="entry name" value="S_TKc"/>
    <property type="match status" value="1"/>
</dbReference>
<feature type="compositionally biased region" description="Basic and acidic residues" evidence="6">
    <location>
        <begin position="452"/>
        <end position="464"/>
    </location>
</feature>
<dbReference type="AlphaFoldDB" id="A0A9W4H913"/>
<evidence type="ECO:0000256" key="6">
    <source>
        <dbReference type="SAM" id="MobiDB-lite"/>
    </source>
</evidence>
<reference evidence="8" key="1">
    <citation type="submission" date="2021-07" db="EMBL/GenBank/DDBJ databases">
        <authorList>
            <person name="Branca A.L. A."/>
        </authorList>
    </citation>
    <scope>NUCLEOTIDE SEQUENCE</scope>
</reference>
<proteinExistence type="predicted"/>
<dbReference type="PROSITE" id="PS50011">
    <property type="entry name" value="PROTEIN_KINASE_DOM"/>
    <property type="match status" value="1"/>
</dbReference>
<feature type="compositionally biased region" description="Acidic residues" evidence="6">
    <location>
        <begin position="318"/>
        <end position="328"/>
    </location>
</feature>
<dbReference type="Pfam" id="PF00069">
    <property type="entry name" value="Pkinase"/>
    <property type="match status" value="1"/>
</dbReference>
<dbReference type="Gene3D" id="1.10.510.10">
    <property type="entry name" value="Transferase(Phosphotransferase) domain 1"/>
    <property type="match status" value="1"/>
</dbReference>
<evidence type="ECO:0000256" key="2">
    <source>
        <dbReference type="ARBA" id="ARBA00018572"/>
    </source>
</evidence>
<feature type="compositionally biased region" description="Polar residues" evidence="6">
    <location>
        <begin position="338"/>
        <end position="358"/>
    </location>
</feature>
<dbReference type="GO" id="GO:0010506">
    <property type="term" value="P:regulation of autophagy"/>
    <property type="evidence" value="ECO:0007669"/>
    <property type="project" value="InterPro"/>
</dbReference>
<evidence type="ECO:0000256" key="1">
    <source>
        <dbReference type="ARBA" id="ARBA00004623"/>
    </source>
</evidence>
<accession>A0A9W4H913</accession>
<feature type="compositionally biased region" description="Acidic residues" evidence="6">
    <location>
        <begin position="710"/>
        <end position="723"/>
    </location>
</feature>
<evidence type="ECO:0000313" key="9">
    <source>
        <dbReference type="Proteomes" id="UP001153618"/>
    </source>
</evidence>
<evidence type="ECO:0000256" key="3">
    <source>
        <dbReference type="ARBA" id="ARBA00019599"/>
    </source>
</evidence>
<dbReference type="GO" id="GO:0034045">
    <property type="term" value="C:phagophore assembly site membrane"/>
    <property type="evidence" value="ECO:0007669"/>
    <property type="project" value="UniProtKB-SubCell"/>
</dbReference>
<evidence type="ECO:0000256" key="5">
    <source>
        <dbReference type="ARBA" id="ARBA00030237"/>
    </source>
</evidence>
<gene>
    <name evidence="8" type="ORF">POLS_LOCUS331</name>
</gene>
<comment type="caution">
    <text evidence="8">The sequence shown here is derived from an EMBL/GenBank/DDBJ whole genome shotgun (WGS) entry which is preliminary data.</text>
</comment>
<feature type="compositionally biased region" description="Low complexity" evidence="6">
    <location>
        <begin position="682"/>
        <end position="693"/>
    </location>
</feature>
<dbReference type="InterPro" id="IPR011009">
    <property type="entry name" value="Kinase-like_dom_sf"/>
</dbReference>
<dbReference type="Proteomes" id="UP001153618">
    <property type="component" value="Unassembled WGS sequence"/>
</dbReference>
<comment type="subcellular location">
    <subcellularLocation>
        <location evidence="1">Preautophagosomal structure membrane</location>
        <topology evidence="1">Peripheral membrane protein</topology>
    </subcellularLocation>
</comment>
<dbReference type="InterPro" id="IPR008271">
    <property type="entry name" value="Ser/Thr_kinase_AS"/>
</dbReference>
<dbReference type="GO" id="GO:0004674">
    <property type="term" value="F:protein serine/threonine kinase activity"/>
    <property type="evidence" value="ECO:0007669"/>
    <property type="project" value="InterPro"/>
</dbReference>
<evidence type="ECO:0000256" key="4">
    <source>
        <dbReference type="ARBA" id="ARBA00023006"/>
    </source>
</evidence>
<feature type="compositionally biased region" description="Low complexity" evidence="6">
    <location>
        <begin position="434"/>
        <end position="444"/>
    </location>
</feature>
<protein>
    <recommendedName>
        <fullName evidence="2">Serine/threonine-protein kinase ATG1</fullName>
    </recommendedName>
    <alternativeName>
        <fullName evidence="5">Autophagy-related protein 1</fullName>
    </alternativeName>
    <alternativeName>
        <fullName evidence="3">Serine/threonine-protein kinase atg1</fullName>
    </alternativeName>
</protein>
<feature type="region of interest" description="Disordered" evidence="6">
    <location>
        <begin position="547"/>
        <end position="576"/>
    </location>
</feature>
<name>A0A9W4H913_PENOL</name>
<dbReference type="GO" id="GO:0006914">
    <property type="term" value="P:autophagy"/>
    <property type="evidence" value="ECO:0007669"/>
    <property type="project" value="UniProtKB-KW"/>
</dbReference>
<feature type="compositionally biased region" description="Polar residues" evidence="6">
    <location>
        <begin position="416"/>
        <end position="432"/>
    </location>
</feature>
<feature type="region of interest" description="Disordered" evidence="6">
    <location>
        <begin position="632"/>
        <end position="759"/>
    </location>
</feature>
<feature type="domain" description="Protein kinase" evidence="7">
    <location>
        <begin position="46"/>
        <end position="312"/>
    </location>
</feature>
<dbReference type="PROSITE" id="PS00108">
    <property type="entry name" value="PROTEIN_KINASE_ST"/>
    <property type="match status" value="1"/>
</dbReference>
<dbReference type="InterPro" id="IPR045269">
    <property type="entry name" value="Atg1-like"/>
</dbReference>
<dbReference type="PANTHER" id="PTHR24348">
    <property type="entry name" value="SERINE/THREONINE-PROTEIN KINASE UNC-51-RELATED"/>
    <property type="match status" value="1"/>
</dbReference>
<dbReference type="EMBL" id="CAJVOS010000007">
    <property type="protein sequence ID" value="CAG7947103.1"/>
    <property type="molecule type" value="Genomic_DNA"/>
</dbReference>
<sequence length="1126" mass="127973">MSHISDLVRDSRLPTHFLPNNTIHTFFESSTASDRCARRQRRIEQWVRSRELGRGSFGIVWLEQCTKEDRVRAVKEIAKKEIREKTYHRELEAVVKFSHPRYDGFFVRSFGWYESPESVFIAMEYILHGDLKKHLEQALPEDQAGQVVRQVLEGLECMHENGFAHRDLKPENIFVVSKPPDKWWVKIGDFGISKRVGGGATALRTINGTPGFIAPEVALRQLFEVDVDEYSYDFTVDLWSLGVITFYMLTKKHPFLKIEGLMSYYRGEVTMRDLCSQYKSIHEETCLFMGLLMAPKPQDRGTATEALLHAWLPKDEYSEADPSTEDETETRLVGTALENPSDSEPEVSTFTTMKSANLPTDRRHGSSDSESESSRLSNVSQAAPSISRAEKPGKSGRANPAEPPTMICVSDANTREPIQSETSTLKPAQSQADAAPNKPKNAPASSQPDELEPSRDRPRLDKIKHTTVRVRRSSTRPKESWGQKISRWSTRVPEESAPGTKLPDKLAPAEVIAVDHAGNEQPGLPKPVDPYTGFPIINPYEIYPAQAPQMPVMSNSRPKRPDTPPPGKSTLGAQYPTAMPLQNPQYIWYSPQEPNSSSCFGPIPNLRGVSEERSRFDDLLAWDLASELFMSTSELETPQRPPPVPPRITLEVERPPSRTGPRAGRYSRAPRECKVVRFVEGSSSQRSTSSSYSDPIREIRRRAGYKESGQSDEEMDMPDEETDTPPPVEAYHHSYRSSTLGQTAETHAEQSSSSPGVWATETSVIKDGYTHLSMERYSEKALDELGIHHYPSHTNQWEILAYGTISPGFQSLLQQLTVELRSGGPWIQHDDQNGNIEIRTSSCLLQRPTLRLEYFPTPGTDWKRFEYKLTPWCLPTSRHLKYSLPLYQTCIFTIATSTGSISRWAIRPDEIRPEILVENNIAFNVQDWTLVAGGQFTPREVNSLRHNSITLLQDVKSGRRSLDFDMLSTDTNRAWPVFGPRAQIRRYKDRSDRLPLQSQESMLDEVYNEVNEQQTLGNLITEIDYETFDQGSCFSAEHKRYLDPIEGFNPFEGMLFLASKPTDSIDRHFPALGPKYVEVERIYHPNFPHVPLGETSCVEFERHYHRSNLHVYKKVPRRLNPWTPKF</sequence>
<feature type="compositionally biased region" description="Polar residues" evidence="6">
    <location>
        <begin position="736"/>
        <end position="759"/>
    </location>
</feature>
<dbReference type="SUPFAM" id="SSF56112">
    <property type="entry name" value="Protein kinase-like (PK-like)"/>
    <property type="match status" value="1"/>
</dbReference>
<organism evidence="8 9">
    <name type="scientific">Penicillium olsonii</name>
    <dbReference type="NCBI Taxonomy" id="99116"/>
    <lineage>
        <taxon>Eukaryota</taxon>
        <taxon>Fungi</taxon>
        <taxon>Dikarya</taxon>
        <taxon>Ascomycota</taxon>
        <taxon>Pezizomycotina</taxon>
        <taxon>Eurotiomycetes</taxon>
        <taxon>Eurotiomycetidae</taxon>
        <taxon>Eurotiales</taxon>
        <taxon>Aspergillaceae</taxon>
        <taxon>Penicillium</taxon>
    </lineage>
</organism>
<dbReference type="InterPro" id="IPR000719">
    <property type="entry name" value="Prot_kinase_dom"/>
</dbReference>
<dbReference type="GO" id="GO:0005524">
    <property type="term" value="F:ATP binding"/>
    <property type="evidence" value="ECO:0007669"/>
    <property type="project" value="InterPro"/>
</dbReference>
<keyword evidence="9" id="KW-1185">Reference proteome</keyword>
<dbReference type="PANTHER" id="PTHR24348:SF68">
    <property type="entry name" value="SERINE_THREONINE-PROTEIN KINASE ATG1C"/>
    <property type="match status" value="1"/>
</dbReference>
<dbReference type="OrthoDB" id="10252171at2759"/>
<keyword evidence="4" id="KW-0072">Autophagy</keyword>
<evidence type="ECO:0000259" key="7">
    <source>
        <dbReference type="PROSITE" id="PS50011"/>
    </source>
</evidence>
<feature type="region of interest" description="Disordered" evidence="6">
    <location>
        <begin position="314"/>
        <end position="506"/>
    </location>
</feature>
<evidence type="ECO:0000313" key="8">
    <source>
        <dbReference type="EMBL" id="CAG7947103.1"/>
    </source>
</evidence>
<feature type="compositionally biased region" description="Basic residues" evidence="6">
    <location>
        <begin position="465"/>
        <end position="475"/>
    </location>
</feature>